<evidence type="ECO:0000313" key="6">
    <source>
        <dbReference type="EMBL" id="MFD1535515.1"/>
    </source>
</evidence>
<sequence length="311" mass="31718">MVTLSGVRARRWGLPFSLVRLCLSEARPVVQIIFLLRFASGSALGSGMTASVLLGAFAWECAVVFVYLLNGVTDVVEDAVNASRRPIARGALPRGFARGFAFLAGGLALLAGLAMGAEFFAAIAAFMLLGYLYSAPPYQLKRHPAGAAVVVTLGGLLTYWGGLASGDGTTGGLLTNWGDGTPGDPLLAAGVLAVAMSLWMGLVGTPTKDFSDTAGDAAAGRRSAADLFGASAVRRGVGLTAIALGGAYLYAASALAPMLVPAAAVTLAGAIVLAVLAVSPLSRGSRKAARLPYRVFMATQYGTHLVVALTL</sequence>
<evidence type="ECO:0000256" key="1">
    <source>
        <dbReference type="ARBA" id="ARBA00004141"/>
    </source>
</evidence>
<feature type="transmembrane region" description="Helical" evidence="5">
    <location>
        <begin position="48"/>
        <end position="69"/>
    </location>
</feature>
<feature type="transmembrane region" description="Helical" evidence="5">
    <location>
        <begin position="237"/>
        <end position="256"/>
    </location>
</feature>
<evidence type="ECO:0000256" key="5">
    <source>
        <dbReference type="SAM" id="Phobius"/>
    </source>
</evidence>
<name>A0ABW4FZK2_9ACTN</name>
<dbReference type="PANTHER" id="PTHR42723:SF1">
    <property type="entry name" value="CHLOROPHYLL SYNTHASE, CHLOROPLASTIC"/>
    <property type="match status" value="1"/>
</dbReference>
<protein>
    <submittedName>
        <fullName evidence="6">UbiA family prenyltransferase</fullName>
    </submittedName>
</protein>
<proteinExistence type="predicted"/>
<evidence type="ECO:0000256" key="3">
    <source>
        <dbReference type="ARBA" id="ARBA00022989"/>
    </source>
</evidence>
<dbReference type="EMBL" id="JBHUCM010000001">
    <property type="protein sequence ID" value="MFD1535515.1"/>
    <property type="molecule type" value="Genomic_DNA"/>
</dbReference>
<dbReference type="RefSeq" id="WP_219536749.1">
    <property type="nucleotide sequence ID" value="NZ_JAHKRM010000032.1"/>
</dbReference>
<dbReference type="Pfam" id="PF01040">
    <property type="entry name" value="UbiA"/>
    <property type="match status" value="1"/>
</dbReference>
<evidence type="ECO:0000256" key="4">
    <source>
        <dbReference type="ARBA" id="ARBA00023136"/>
    </source>
</evidence>
<dbReference type="InterPro" id="IPR000537">
    <property type="entry name" value="UbiA_prenyltransferase"/>
</dbReference>
<comment type="caution">
    <text evidence="6">The sequence shown here is derived from an EMBL/GenBank/DDBJ whole genome shotgun (WGS) entry which is preliminary data.</text>
</comment>
<evidence type="ECO:0000256" key="2">
    <source>
        <dbReference type="ARBA" id="ARBA00022692"/>
    </source>
</evidence>
<gene>
    <name evidence="6" type="ORF">ACFSJ0_00635</name>
</gene>
<feature type="transmembrane region" description="Helical" evidence="5">
    <location>
        <begin position="262"/>
        <end position="281"/>
    </location>
</feature>
<accession>A0ABW4FZK2</accession>
<keyword evidence="7" id="KW-1185">Reference proteome</keyword>
<dbReference type="PANTHER" id="PTHR42723">
    <property type="entry name" value="CHLOROPHYLL SYNTHASE"/>
    <property type="match status" value="1"/>
</dbReference>
<evidence type="ECO:0000313" key="7">
    <source>
        <dbReference type="Proteomes" id="UP001597097"/>
    </source>
</evidence>
<feature type="transmembrane region" description="Helical" evidence="5">
    <location>
        <begin position="145"/>
        <end position="166"/>
    </location>
</feature>
<dbReference type="Proteomes" id="UP001597097">
    <property type="component" value="Unassembled WGS sequence"/>
</dbReference>
<comment type="subcellular location">
    <subcellularLocation>
        <location evidence="1">Membrane</location>
        <topology evidence="1">Multi-pass membrane protein</topology>
    </subcellularLocation>
</comment>
<feature type="transmembrane region" description="Helical" evidence="5">
    <location>
        <begin position="186"/>
        <end position="203"/>
    </location>
</feature>
<organism evidence="6 7">
    <name type="scientific">Nonomuraea guangzhouensis</name>
    <dbReference type="NCBI Taxonomy" id="1291555"/>
    <lineage>
        <taxon>Bacteria</taxon>
        <taxon>Bacillati</taxon>
        <taxon>Actinomycetota</taxon>
        <taxon>Actinomycetes</taxon>
        <taxon>Streptosporangiales</taxon>
        <taxon>Streptosporangiaceae</taxon>
        <taxon>Nonomuraea</taxon>
    </lineage>
</organism>
<keyword evidence="2 5" id="KW-0812">Transmembrane</keyword>
<feature type="transmembrane region" description="Helical" evidence="5">
    <location>
        <begin position="100"/>
        <end position="133"/>
    </location>
</feature>
<dbReference type="InterPro" id="IPR050475">
    <property type="entry name" value="Prenyltransferase_related"/>
</dbReference>
<keyword evidence="4 5" id="KW-0472">Membrane</keyword>
<reference evidence="7" key="1">
    <citation type="journal article" date="2019" name="Int. J. Syst. Evol. Microbiol.">
        <title>The Global Catalogue of Microorganisms (GCM) 10K type strain sequencing project: providing services to taxonomists for standard genome sequencing and annotation.</title>
        <authorList>
            <consortium name="The Broad Institute Genomics Platform"/>
            <consortium name="The Broad Institute Genome Sequencing Center for Infectious Disease"/>
            <person name="Wu L."/>
            <person name="Ma J."/>
        </authorList>
    </citation>
    <scope>NUCLEOTIDE SEQUENCE [LARGE SCALE GENOMIC DNA]</scope>
    <source>
        <strain evidence="7">CGMCC 1.15399</strain>
    </source>
</reference>
<keyword evidence="3 5" id="KW-1133">Transmembrane helix</keyword>